<name>A0A1H6B6C0_9ACTN</name>
<comment type="subcellular location">
    <subcellularLocation>
        <location evidence="1">Cell envelope</location>
    </subcellularLocation>
</comment>
<proteinExistence type="inferred from homology"/>
<dbReference type="SUPFAM" id="SSF53850">
    <property type="entry name" value="Periplasmic binding protein-like II"/>
    <property type="match status" value="1"/>
</dbReference>
<dbReference type="Proteomes" id="UP000236754">
    <property type="component" value="Unassembled WGS sequence"/>
</dbReference>
<dbReference type="EMBL" id="FNVU01000006">
    <property type="protein sequence ID" value="SEG56160.1"/>
    <property type="molecule type" value="Genomic_DNA"/>
</dbReference>
<evidence type="ECO:0000313" key="5">
    <source>
        <dbReference type="EMBL" id="SEG56160.1"/>
    </source>
</evidence>
<keyword evidence="6" id="KW-1185">Reference proteome</keyword>
<dbReference type="Gene3D" id="3.40.190.10">
    <property type="entry name" value="Periplasmic binding protein-like II"/>
    <property type="match status" value="2"/>
</dbReference>
<evidence type="ECO:0000256" key="4">
    <source>
        <dbReference type="ARBA" id="ARBA00022729"/>
    </source>
</evidence>
<protein>
    <submittedName>
        <fullName evidence="5">Carbohydrate ABC transporter substrate-binding protein, CUT1 family</fullName>
    </submittedName>
</protein>
<dbReference type="PANTHER" id="PTHR43649:SF31">
    <property type="entry name" value="SN-GLYCEROL-3-PHOSPHATE-BINDING PERIPLASMIC PROTEIN UGPB"/>
    <property type="match status" value="1"/>
</dbReference>
<dbReference type="InterPro" id="IPR006059">
    <property type="entry name" value="SBP"/>
</dbReference>
<dbReference type="PANTHER" id="PTHR43649">
    <property type="entry name" value="ARABINOSE-BINDING PROTEIN-RELATED"/>
    <property type="match status" value="1"/>
</dbReference>
<evidence type="ECO:0000313" key="6">
    <source>
        <dbReference type="Proteomes" id="UP000236754"/>
    </source>
</evidence>
<sequence>MTGAAVGAAALAACSGKTGAAVPHGDVKDLKLPAHLDPSPVPGQVVSSTAGVPVAFTRYPAPYRTVTEPPGHGGTVTTFQITYTPPPPANNRWADELDKRLGVHIKPTLVSAADLAQKTATVIAGGDIPDLFYLNTATGQAPAAAQSVLQGAFTDLTEYLSGDAVRDYPNLALFPSYAWKNASIEGRIYGVPRPEPLLQSGIPTLRLDWLRKLGMTGQPADADEMFAMLTGFRGQDPDGNGKKDTWALSSLQIYWQSTPILNMFGVPNNWRLEKDGTLTKDIETDEFEAATEYIVKLWKAGAFHPNAAANTYDQQMALWNAGKIGMSGAALNTTYIPDVPPIPGVKNWATDLGPLIPPGHDGGVASLYQSSGIFGMFAIPAKVGKSAKGKERVKELLSILNYLGAPFGSEENTFLTYGVEGWNYDLTHGVPVKSTDTSRRAELAGQYFCEPTETVLYLPGPPTMSVTAQKQAEKLIPHTIADPTVNLVSQSSVSRGPALQQNLNDAFVGIVTGRKPVSALKQLRGQWAGQGGDTIRREFQQSLAKSR</sequence>
<evidence type="ECO:0000256" key="3">
    <source>
        <dbReference type="ARBA" id="ARBA00022448"/>
    </source>
</evidence>
<gene>
    <name evidence="5" type="ORF">SAMN05216223_106256</name>
</gene>
<dbReference type="AlphaFoldDB" id="A0A1H6B6C0"/>
<accession>A0A1H6B6C0</accession>
<dbReference type="Pfam" id="PF13416">
    <property type="entry name" value="SBP_bac_8"/>
    <property type="match status" value="1"/>
</dbReference>
<dbReference type="GO" id="GO:0030313">
    <property type="term" value="C:cell envelope"/>
    <property type="evidence" value="ECO:0007669"/>
    <property type="project" value="UniProtKB-SubCell"/>
</dbReference>
<dbReference type="InterPro" id="IPR050490">
    <property type="entry name" value="Bact_solute-bd_prot1"/>
</dbReference>
<organism evidence="5 6">
    <name type="scientific">Actinacidiphila yanglinensis</name>
    <dbReference type="NCBI Taxonomy" id="310779"/>
    <lineage>
        <taxon>Bacteria</taxon>
        <taxon>Bacillati</taxon>
        <taxon>Actinomycetota</taxon>
        <taxon>Actinomycetes</taxon>
        <taxon>Kitasatosporales</taxon>
        <taxon>Streptomycetaceae</taxon>
        <taxon>Actinacidiphila</taxon>
    </lineage>
</organism>
<keyword evidence="4" id="KW-0732">Signal</keyword>
<evidence type="ECO:0000256" key="2">
    <source>
        <dbReference type="ARBA" id="ARBA00008520"/>
    </source>
</evidence>
<comment type="similarity">
    <text evidence="2">Belongs to the bacterial solute-binding protein 1 family.</text>
</comment>
<reference evidence="5 6" key="1">
    <citation type="submission" date="2016-10" db="EMBL/GenBank/DDBJ databases">
        <authorList>
            <person name="de Groot N.N."/>
        </authorList>
    </citation>
    <scope>NUCLEOTIDE SEQUENCE [LARGE SCALE GENOMIC DNA]</scope>
    <source>
        <strain evidence="5 6">CGMCC 4.2023</strain>
    </source>
</reference>
<evidence type="ECO:0000256" key="1">
    <source>
        <dbReference type="ARBA" id="ARBA00004196"/>
    </source>
</evidence>
<keyword evidence="3" id="KW-0813">Transport</keyword>